<evidence type="ECO:0000256" key="5">
    <source>
        <dbReference type="SAM" id="Phobius"/>
    </source>
</evidence>
<evidence type="ECO:0000256" key="2">
    <source>
        <dbReference type="ARBA" id="ARBA00022692"/>
    </source>
</evidence>
<keyword evidence="4 5" id="KW-0472">Membrane</keyword>
<name>A0A1F7Y653_9BACT</name>
<protein>
    <recommendedName>
        <fullName evidence="6">O-antigen ligase-related domain-containing protein</fullName>
    </recommendedName>
</protein>
<reference evidence="7 8" key="1">
    <citation type="journal article" date="2016" name="Nat. Commun.">
        <title>Thousands of microbial genomes shed light on interconnected biogeochemical processes in an aquifer system.</title>
        <authorList>
            <person name="Anantharaman K."/>
            <person name="Brown C.T."/>
            <person name="Hug L.A."/>
            <person name="Sharon I."/>
            <person name="Castelle C.J."/>
            <person name="Probst A.J."/>
            <person name="Thomas B.C."/>
            <person name="Singh A."/>
            <person name="Wilkins M.J."/>
            <person name="Karaoz U."/>
            <person name="Brodie E.L."/>
            <person name="Williams K.H."/>
            <person name="Hubbard S.S."/>
            <person name="Banfield J.F."/>
        </authorList>
    </citation>
    <scope>NUCLEOTIDE SEQUENCE [LARGE SCALE GENOMIC DNA]</scope>
</reference>
<evidence type="ECO:0000313" key="8">
    <source>
        <dbReference type="Proteomes" id="UP000178750"/>
    </source>
</evidence>
<keyword evidence="3 5" id="KW-1133">Transmembrane helix</keyword>
<dbReference type="PANTHER" id="PTHR37422">
    <property type="entry name" value="TEICHURONIC ACID BIOSYNTHESIS PROTEIN TUAE"/>
    <property type="match status" value="1"/>
</dbReference>
<evidence type="ECO:0000256" key="4">
    <source>
        <dbReference type="ARBA" id="ARBA00023136"/>
    </source>
</evidence>
<gene>
    <name evidence="7" type="ORF">A2863_02135</name>
</gene>
<feature type="transmembrane region" description="Helical" evidence="5">
    <location>
        <begin position="359"/>
        <end position="378"/>
    </location>
</feature>
<dbReference type="InterPro" id="IPR007016">
    <property type="entry name" value="O-antigen_ligase-rel_domated"/>
</dbReference>
<feature type="transmembrane region" description="Helical" evidence="5">
    <location>
        <begin position="7"/>
        <end position="25"/>
    </location>
</feature>
<feature type="transmembrane region" description="Helical" evidence="5">
    <location>
        <begin position="327"/>
        <end position="347"/>
    </location>
</feature>
<dbReference type="PANTHER" id="PTHR37422:SF23">
    <property type="entry name" value="TEICHURONIC ACID BIOSYNTHESIS PROTEIN TUAE"/>
    <property type="match status" value="1"/>
</dbReference>
<evidence type="ECO:0000313" key="7">
    <source>
        <dbReference type="EMBL" id="OGM22359.1"/>
    </source>
</evidence>
<feature type="transmembrane region" description="Helical" evidence="5">
    <location>
        <begin position="127"/>
        <end position="153"/>
    </location>
</feature>
<feature type="transmembrane region" description="Helical" evidence="5">
    <location>
        <begin position="199"/>
        <end position="232"/>
    </location>
</feature>
<comment type="caution">
    <text evidence="7">The sequence shown here is derived from an EMBL/GenBank/DDBJ whole genome shotgun (WGS) entry which is preliminary data.</text>
</comment>
<accession>A0A1F7Y653</accession>
<feature type="transmembrane region" description="Helical" evidence="5">
    <location>
        <begin position="67"/>
        <end position="87"/>
    </location>
</feature>
<feature type="transmembrane region" description="Helical" evidence="5">
    <location>
        <begin position="102"/>
        <end position="120"/>
    </location>
</feature>
<evidence type="ECO:0000259" key="6">
    <source>
        <dbReference type="Pfam" id="PF04932"/>
    </source>
</evidence>
<dbReference type="Proteomes" id="UP000178750">
    <property type="component" value="Unassembled WGS sequence"/>
</dbReference>
<feature type="transmembrane region" description="Helical" evidence="5">
    <location>
        <begin position="173"/>
        <end position="190"/>
    </location>
</feature>
<evidence type="ECO:0000256" key="3">
    <source>
        <dbReference type="ARBA" id="ARBA00022989"/>
    </source>
</evidence>
<sequence length="398" mass="46372">MYKYATISFKYIFLLGFIFIPLFYWPFASVPFEVPKVWLVNRWIELLGFLGIIIYPSITKKEKVDLGLIILIILFMVNTLISSYLGADLYKSFWGNYYRQDGLFSLAHLILFFFVVVLFFRKKWMKYLNIAIGIGVFLLSLWTLYDGFLFYILDKQYIPSWEGAIGGPFGNPNFLAGYLIITLPIVFALYRKSKMKIKLIWITTLVTSVSTIFLTHSRAAIIGLFIICFYWMLKYKKVSLKHFSLLIITFLLTIIALINFFNIINKDKFIAESRTRIFTKGYLAFLKKPISGWGWANFDYAFESVDWPIKIEHDVYVDKAHSTFLEILVTTGSIGFIIYVLLILNIARVLYTNKLLREPYFLVFILYIVHSQTNIISISEELVFWLLAGLSLNEPAIS</sequence>
<feature type="transmembrane region" description="Helical" evidence="5">
    <location>
        <begin position="37"/>
        <end position="55"/>
    </location>
</feature>
<evidence type="ECO:0000256" key="1">
    <source>
        <dbReference type="ARBA" id="ARBA00004141"/>
    </source>
</evidence>
<dbReference type="InterPro" id="IPR051533">
    <property type="entry name" value="WaaL-like"/>
</dbReference>
<dbReference type="GO" id="GO:0016020">
    <property type="term" value="C:membrane"/>
    <property type="evidence" value="ECO:0007669"/>
    <property type="project" value="UniProtKB-SubCell"/>
</dbReference>
<dbReference type="EMBL" id="MGGF01000004">
    <property type="protein sequence ID" value="OGM22359.1"/>
    <property type="molecule type" value="Genomic_DNA"/>
</dbReference>
<dbReference type="AlphaFoldDB" id="A0A1F7Y653"/>
<feature type="transmembrane region" description="Helical" evidence="5">
    <location>
        <begin position="244"/>
        <end position="264"/>
    </location>
</feature>
<proteinExistence type="predicted"/>
<comment type="subcellular location">
    <subcellularLocation>
        <location evidence="1">Membrane</location>
        <topology evidence="1">Multi-pass membrane protein</topology>
    </subcellularLocation>
</comment>
<feature type="domain" description="O-antigen ligase-related" evidence="6">
    <location>
        <begin position="204"/>
        <end position="340"/>
    </location>
</feature>
<keyword evidence="2 5" id="KW-0812">Transmembrane</keyword>
<dbReference type="Pfam" id="PF04932">
    <property type="entry name" value="Wzy_C"/>
    <property type="match status" value="1"/>
</dbReference>
<organism evidence="7 8">
    <name type="scientific">Candidatus Woesebacteria bacterium RIFCSPHIGHO2_01_FULL_38_9b</name>
    <dbReference type="NCBI Taxonomy" id="1802493"/>
    <lineage>
        <taxon>Bacteria</taxon>
        <taxon>Candidatus Woeseibacteriota</taxon>
    </lineage>
</organism>